<comment type="similarity">
    <text evidence="7">Belongs to the binding-protein-dependent transport system permease family.</text>
</comment>
<evidence type="ECO:0000256" key="2">
    <source>
        <dbReference type="ARBA" id="ARBA00022448"/>
    </source>
</evidence>
<dbReference type="Gene3D" id="1.10.3720.10">
    <property type="entry name" value="MetI-like"/>
    <property type="match status" value="1"/>
</dbReference>
<feature type="domain" description="ABC transmembrane type-1" evidence="8">
    <location>
        <begin position="63"/>
        <end position="254"/>
    </location>
</feature>
<dbReference type="PANTHER" id="PTHR43744:SF12">
    <property type="entry name" value="ABC TRANSPORTER PERMEASE PROTEIN MG189-RELATED"/>
    <property type="match status" value="1"/>
</dbReference>
<accession>A0A7V2F5Y5</accession>
<dbReference type="CDD" id="cd06261">
    <property type="entry name" value="TM_PBP2"/>
    <property type="match status" value="1"/>
</dbReference>
<dbReference type="SUPFAM" id="SSF161098">
    <property type="entry name" value="MetI-like"/>
    <property type="match status" value="1"/>
</dbReference>
<dbReference type="GO" id="GO:0005886">
    <property type="term" value="C:plasma membrane"/>
    <property type="evidence" value="ECO:0007669"/>
    <property type="project" value="UniProtKB-SubCell"/>
</dbReference>
<evidence type="ECO:0000313" key="9">
    <source>
        <dbReference type="EMBL" id="HER95826.1"/>
    </source>
</evidence>
<dbReference type="InterPro" id="IPR035906">
    <property type="entry name" value="MetI-like_sf"/>
</dbReference>
<dbReference type="EMBL" id="DSGB01000004">
    <property type="protein sequence ID" value="HER95826.1"/>
    <property type="molecule type" value="Genomic_DNA"/>
</dbReference>
<gene>
    <name evidence="9" type="ORF">ENO59_04840</name>
</gene>
<evidence type="ECO:0000256" key="7">
    <source>
        <dbReference type="RuleBase" id="RU363032"/>
    </source>
</evidence>
<proteinExistence type="inferred from homology"/>
<evidence type="ECO:0000256" key="3">
    <source>
        <dbReference type="ARBA" id="ARBA00022475"/>
    </source>
</evidence>
<dbReference type="PANTHER" id="PTHR43744">
    <property type="entry name" value="ABC TRANSPORTER PERMEASE PROTEIN MG189-RELATED-RELATED"/>
    <property type="match status" value="1"/>
</dbReference>
<sequence length="269" mass="29918">MRQLGLYILLLAGLLVFAYPFVWMAIATFTPEPEIPELTLWPSRWTLDHYRLVFERIPIGRALLNSVVVAVTVTASALVLNSMAAYALAKLHWRGREAVFTLLLFTLMVPFLLLLIPLYTLVVRLGWTDSLLGLIVPFMANATGVLILRQSFLTIPQDLLDAARIDGCGELRILFTIIWPLSIPALVTVGLLTFMASWNEVLWPILVVRELQWMTMPQMVALFAVGGGAEGQLGPQLAAAFLLALPIVLAYLFFQRYFIQSFATGGLKG</sequence>
<feature type="transmembrane region" description="Helical" evidence="7">
    <location>
        <begin position="98"/>
        <end position="119"/>
    </location>
</feature>
<reference evidence="9" key="1">
    <citation type="journal article" date="2020" name="mSystems">
        <title>Genome- and Community-Level Interaction Insights into Carbon Utilization and Element Cycling Functions of Hydrothermarchaeota in Hydrothermal Sediment.</title>
        <authorList>
            <person name="Zhou Z."/>
            <person name="Liu Y."/>
            <person name="Xu W."/>
            <person name="Pan J."/>
            <person name="Luo Z.H."/>
            <person name="Li M."/>
        </authorList>
    </citation>
    <scope>NUCLEOTIDE SEQUENCE [LARGE SCALE GENOMIC DNA]</scope>
    <source>
        <strain evidence="9">SpSt-143</strain>
    </source>
</reference>
<dbReference type="Pfam" id="PF00528">
    <property type="entry name" value="BPD_transp_1"/>
    <property type="match status" value="1"/>
</dbReference>
<comment type="subcellular location">
    <subcellularLocation>
        <location evidence="1 7">Cell membrane</location>
        <topology evidence="1 7">Multi-pass membrane protein</topology>
    </subcellularLocation>
</comment>
<dbReference type="AlphaFoldDB" id="A0A7V2F5Y5"/>
<keyword evidence="5 7" id="KW-1133">Transmembrane helix</keyword>
<keyword evidence="4 7" id="KW-0812">Transmembrane</keyword>
<comment type="caution">
    <text evidence="9">The sequence shown here is derived from an EMBL/GenBank/DDBJ whole genome shotgun (WGS) entry which is preliminary data.</text>
</comment>
<keyword evidence="6 7" id="KW-0472">Membrane</keyword>
<feature type="transmembrane region" description="Helical" evidence="7">
    <location>
        <begin position="173"/>
        <end position="196"/>
    </location>
</feature>
<evidence type="ECO:0000256" key="6">
    <source>
        <dbReference type="ARBA" id="ARBA00023136"/>
    </source>
</evidence>
<name>A0A7V2F5Y5_RHOMR</name>
<keyword evidence="2 7" id="KW-0813">Transport</keyword>
<dbReference type="GO" id="GO:0055085">
    <property type="term" value="P:transmembrane transport"/>
    <property type="evidence" value="ECO:0007669"/>
    <property type="project" value="InterPro"/>
</dbReference>
<feature type="transmembrane region" description="Helical" evidence="7">
    <location>
        <begin position="62"/>
        <end position="86"/>
    </location>
</feature>
<evidence type="ECO:0000256" key="1">
    <source>
        <dbReference type="ARBA" id="ARBA00004651"/>
    </source>
</evidence>
<dbReference type="InterPro" id="IPR000515">
    <property type="entry name" value="MetI-like"/>
</dbReference>
<dbReference type="PROSITE" id="PS50928">
    <property type="entry name" value="ABC_TM1"/>
    <property type="match status" value="1"/>
</dbReference>
<protein>
    <submittedName>
        <fullName evidence="9">Carbohydrate ABC transporter permease</fullName>
    </submittedName>
</protein>
<evidence type="ECO:0000256" key="5">
    <source>
        <dbReference type="ARBA" id="ARBA00022989"/>
    </source>
</evidence>
<evidence type="ECO:0000256" key="4">
    <source>
        <dbReference type="ARBA" id="ARBA00022692"/>
    </source>
</evidence>
<organism evidence="9">
    <name type="scientific">Rhodothermus marinus</name>
    <name type="common">Rhodothermus obamensis</name>
    <dbReference type="NCBI Taxonomy" id="29549"/>
    <lineage>
        <taxon>Bacteria</taxon>
        <taxon>Pseudomonadati</taxon>
        <taxon>Rhodothermota</taxon>
        <taxon>Rhodothermia</taxon>
        <taxon>Rhodothermales</taxon>
        <taxon>Rhodothermaceae</taxon>
        <taxon>Rhodothermus</taxon>
    </lineage>
</organism>
<feature type="transmembrane region" description="Helical" evidence="7">
    <location>
        <begin position="131"/>
        <end position="152"/>
    </location>
</feature>
<feature type="transmembrane region" description="Helical" evidence="7">
    <location>
        <begin position="237"/>
        <end position="254"/>
    </location>
</feature>
<evidence type="ECO:0000259" key="8">
    <source>
        <dbReference type="PROSITE" id="PS50928"/>
    </source>
</evidence>
<keyword evidence="3" id="KW-1003">Cell membrane</keyword>